<dbReference type="EC" id="6.3.4.19" evidence="8"/>
<dbReference type="InterPro" id="IPR012795">
    <property type="entry name" value="tRNA_Ile_lys_synt_N"/>
</dbReference>
<dbReference type="EMBL" id="AYZK01000007">
    <property type="protein sequence ID" value="KRM86646.1"/>
    <property type="molecule type" value="Genomic_DNA"/>
</dbReference>
<dbReference type="Gene3D" id="3.40.50.620">
    <property type="entry name" value="HUPs"/>
    <property type="match status" value="1"/>
</dbReference>
<evidence type="ECO:0000256" key="7">
    <source>
        <dbReference type="ARBA" id="ARBA00048539"/>
    </source>
</evidence>
<evidence type="ECO:0000256" key="2">
    <source>
        <dbReference type="ARBA" id="ARBA00022490"/>
    </source>
</evidence>
<evidence type="ECO:0000256" key="5">
    <source>
        <dbReference type="ARBA" id="ARBA00022741"/>
    </source>
</evidence>
<name>A0A0R2CF83_9LACO</name>
<dbReference type="InterPro" id="IPR012796">
    <property type="entry name" value="Lysidine-tRNA-synth_C"/>
</dbReference>
<evidence type="ECO:0000313" key="10">
    <source>
        <dbReference type="EMBL" id="KRM86646.1"/>
    </source>
</evidence>
<dbReference type="GO" id="GO:0006400">
    <property type="term" value="P:tRNA modification"/>
    <property type="evidence" value="ECO:0007669"/>
    <property type="project" value="UniProtKB-UniRule"/>
</dbReference>
<evidence type="ECO:0000256" key="6">
    <source>
        <dbReference type="ARBA" id="ARBA00022840"/>
    </source>
</evidence>
<dbReference type="SUPFAM" id="SSF52402">
    <property type="entry name" value="Adenine nucleotide alpha hydrolases-like"/>
    <property type="match status" value="1"/>
</dbReference>
<dbReference type="InterPro" id="IPR014729">
    <property type="entry name" value="Rossmann-like_a/b/a_fold"/>
</dbReference>
<dbReference type="STRING" id="1423810.FD19_GL001838"/>
<sequence length="470" mass="51946">MWLAQSGLYLAKGELVVQLNTAGMMRMLAPFGLPRGTRVLVAVSGGADSMALLTLLAQSADTSGLQVGVVHINHQLRPSAGREAALVQAYAQQLDVPCTVVAWPVAAHPANGVEAAARAFRYTTFARVAQNERYPLLMTAHNLDDQAETVLFRLARSGSVRGVSGIPADTVQYGLRVVRPLLSVHKAALQAYCEQQGITFVHDESNDDTRYSRNYLRHTVLPLLRDRWPDTDRHFARLATELTGLRTLADVTLRHLSGKVRLKSDEFTWQNVQNESTTVQKLLLQHLLTRWYPPISERQVLAVLNALTSPDGRQRIVTLSPQLALVVQHGQVRRQPRGADVQAADVVLTALDRWVSGVGGAWALLTQRPVAGDHVLATATGWPLPVTVRHRQPGDWVRLARGQHQKLGRLLTNNHVPVVVRDHLWVAARGHEVLWVENTRPGQLFHAGQTAKIKAQLVFRPDDGGSRDEF</sequence>
<dbReference type="NCBIfam" id="TIGR02433">
    <property type="entry name" value="lysidine_TilS_C"/>
    <property type="match status" value="1"/>
</dbReference>
<reference evidence="10 11" key="1">
    <citation type="journal article" date="2015" name="Genome Announc.">
        <title>Expanding the biotechnology potential of lactobacilli through comparative genomics of 213 strains and associated genera.</title>
        <authorList>
            <person name="Sun Z."/>
            <person name="Harris H.M."/>
            <person name="McCann A."/>
            <person name="Guo C."/>
            <person name="Argimon S."/>
            <person name="Zhang W."/>
            <person name="Yang X."/>
            <person name="Jeffery I.B."/>
            <person name="Cooney J.C."/>
            <person name="Kagawa T.F."/>
            <person name="Liu W."/>
            <person name="Song Y."/>
            <person name="Salvetti E."/>
            <person name="Wrobel A."/>
            <person name="Rasinkangas P."/>
            <person name="Parkhill J."/>
            <person name="Rea M.C."/>
            <person name="O'Sullivan O."/>
            <person name="Ritari J."/>
            <person name="Douillard F.P."/>
            <person name="Paul Ross R."/>
            <person name="Yang R."/>
            <person name="Briner A.E."/>
            <person name="Felis G.E."/>
            <person name="de Vos W.M."/>
            <person name="Barrangou R."/>
            <person name="Klaenhammer T.R."/>
            <person name="Caufield P.W."/>
            <person name="Cui Y."/>
            <person name="Zhang H."/>
            <person name="O'Toole P.W."/>
        </authorList>
    </citation>
    <scope>NUCLEOTIDE SEQUENCE [LARGE SCALE GENOMIC DNA]</scope>
    <source>
        <strain evidence="10 11">DSM 22698</strain>
    </source>
</reference>
<dbReference type="AlphaFoldDB" id="A0A0R2CF83"/>
<evidence type="ECO:0000313" key="11">
    <source>
        <dbReference type="Proteomes" id="UP000051789"/>
    </source>
</evidence>
<dbReference type="InterPro" id="IPR012094">
    <property type="entry name" value="tRNA_Ile_lys_synt"/>
</dbReference>
<dbReference type="SUPFAM" id="SSF56037">
    <property type="entry name" value="PheT/TilS domain"/>
    <property type="match status" value="1"/>
</dbReference>
<evidence type="ECO:0000256" key="3">
    <source>
        <dbReference type="ARBA" id="ARBA00022598"/>
    </source>
</evidence>
<dbReference type="InterPro" id="IPR011063">
    <property type="entry name" value="TilS/TtcA_N"/>
</dbReference>
<dbReference type="NCBIfam" id="TIGR02432">
    <property type="entry name" value="lysidine_TilS_N"/>
    <property type="match status" value="1"/>
</dbReference>
<comment type="domain">
    <text evidence="8">The N-terminal region contains the highly conserved SGGXDS motif, predicted to be a P-loop motif involved in ATP binding.</text>
</comment>
<dbReference type="GO" id="GO:0005737">
    <property type="term" value="C:cytoplasm"/>
    <property type="evidence" value="ECO:0007669"/>
    <property type="project" value="UniProtKB-SubCell"/>
</dbReference>
<comment type="similarity">
    <text evidence="8">Belongs to the tRNA(Ile)-lysidine synthase family.</text>
</comment>
<keyword evidence="11" id="KW-1185">Reference proteome</keyword>
<gene>
    <name evidence="8" type="primary">tilS</name>
    <name evidence="10" type="ORF">FD19_GL001838</name>
</gene>
<keyword evidence="4 8" id="KW-0819">tRNA processing</keyword>
<protein>
    <recommendedName>
        <fullName evidence="8">tRNA(Ile)-lysidine synthase</fullName>
        <ecNumber evidence="8">6.3.4.19</ecNumber>
    </recommendedName>
    <alternativeName>
        <fullName evidence="8">tRNA(Ile)-2-lysyl-cytidine synthase</fullName>
    </alternativeName>
    <alternativeName>
        <fullName evidence="8">tRNA(Ile)-lysidine synthetase</fullName>
    </alternativeName>
</protein>
<keyword evidence="6 8" id="KW-0067">ATP-binding</keyword>
<dbReference type="Pfam" id="PF01171">
    <property type="entry name" value="ATP_bind_3"/>
    <property type="match status" value="1"/>
</dbReference>
<accession>A0A0R2CF83</accession>
<feature type="binding site" evidence="8">
    <location>
        <begin position="44"/>
        <end position="49"/>
    </location>
    <ligand>
        <name>ATP</name>
        <dbReference type="ChEBI" id="CHEBI:30616"/>
    </ligand>
</feature>
<dbReference type="Proteomes" id="UP000051789">
    <property type="component" value="Unassembled WGS sequence"/>
</dbReference>
<organism evidence="10 11">
    <name type="scientific">Lacticaseibacillus thailandensis DSM 22698 = JCM 13996</name>
    <dbReference type="NCBI Taxonomy" id="1423810"/>
    <lineage>
        <taxon>Bacteria</taxon>
        <taxon>Bacillati</taxon>
        <taxon>Bacillota</taxon>
        <taxon>Bacilli</taxon>
        <taxon>Lactobacillales</taxon>
        <taxon>Lactobacillaceae</taxon>
        <taxon>Lacticaseibacillus</taxon>
    </lineage>
</organism>
<dbReference type="GO" id="GO:0005524">
    <property type="term" value="F:ATP binding"/>
    <property type="evidence" value="ECO:0007669"/>
    <property type="project" value="UniProtKB-UniRule"/>
</dbReference>
<dbReference type="CDD" id="cd01992">
    <property type="entry name" value="TilS_N"/>
    <property type="match status" value="1"/>
</dbReference>
<keyword evidence="3 8" id="KW-0436">Ligase</keyword>
<dbReference type="PANTHER" id="PTHR43033:SF1">
    <property type="entry name" value="TRNA(ILE)-LYSIDINE SYNTHASE-RELATED"/>
    <property type="match status" value="1"/>
</dbReference>
<evidence type="ECO:0000256" key="1">
    <source>
        <dbReference type="ARBA" id="ARBA00004496"/>
    </source>
</evidence>
<dbReference type="OrthoDB" id="9807403at2"/>
<dbReference type="GO" id="GO:0032267">
    <property type="term" value="F:tRNA(Ile)-lysidine synthase activity"/>
    <property type="evidence" value="ECO:0007669"/>
    <property type="project" value="UniProtKB-EC"/>
</dbReference>
<comment type="subcellular location">
    <subcellularLocation>
        <location evidence="1 8">Cytoplasm</location>
    </subcellularLocation>
</comment>
<dbReference type="PATRIC" id="fig|1423810.4.peg.1885"/>
<proteinExistence type="inferred from homology"/>
<comment type="function">
    <text evidence="8">Ligates lysine onto the cytidine present at position 34 of the AUA codon-specific tRNA(Ile) that contains the anticodon CAU, in an ATP-dependent manner. Cytidine is converted to lysidine, thus changing the amino acid specificity of the tRNA from methionine to isoleucine.</text>
</comment>
<comment type="caution">
    <text evidence="10">The sequence shown here is derived from an EMBL/GenBank/DDBJ whole genome shotgun (WGS) entry which is preliminary data.</text>
</comment>
<feature type="domain" description="Lysidine-tRNA(Ile) synthetase C-terminal" evidence="9">
    <location>
        <begin position="386"/>
        <end position="459"/>
    </location>
</feature>
<comment type="catalytic activity">
    <reaction evidence="7 8">
        <text>cytidine(34) in tRNA(Ile2) + L-lysine + ATP = lysidine(34) in tRNA(Ile2) + AMP + diphosphate + H(+)</text>
        <dbReference type="Rhea" id="RHEA:43744"/>
        <dbReference type="Rhea" id="RHEA-COMP:10625"/>
        <dbReference type="Rhea" id="RHEA-COMP:10670"/>
        <dbReference type="ChEBI" id="CHEBI:15378"/>
        <dbReference type="ChEBI" id="CHEBI:30616"/>
        <dbReference type="ChEBI" id="CHEBI:32551"/>
        <dbReference type="ChEBI" id="CHEBI:33019"/>
        <dbReference type="ChEBI" id="CHEBI:82748"/>
        <dbReference type="ChEBI" id="CHEBI:83665"/>
        <dbReference type="ChEBI" id="CHEBI:456215"/>
        <dbReference type="EC" id="6.3.4.19"/>
    </reaction>
</comment>
<keyword evidence="5 8" id="KW-0547">Nucleotide-binding</keyword>
<dbReference type="PANTHER" id="PTHR43033">
    <property type="entry name" value="TRNA(ILE)-LYSIDINE SYNTHASE-RELATED"/>
    <property type="match status" value="1"/>
</dbReference>
<evidence type="ECO:0000256" key="8">
    <source>
        <dbReference type="HAMAP-Rule" id="MF_01161"/>
    </source>
</evidence>
<dbReference type="HAMAP" id="MF_01161">
    <property type="entry name" value="tRNA_Ile_lys_synt"/>
    <property type="match status" value="1"/>
</dbReference>
<evidence type="ECO:0000256" key="4">
    <source>
        <dbReference type="ARBA" id="ARBA00022694"/>
    </source>
</evidence>
<evidence type="ECO:0000259" key="9">
    <source>
        <dbReference type="SMART" id="SM00977"/>
    </source>
</evidence>
<keyword evidence="2 8" id="KW-0963">Cytoplasm</keyword>
<dbReference type="SMART" id="SM00977">
    <property type="entry name" value="TilS_C"/>
    <property type="match status" value="1"/>
</dbReference>